<accession>A0A0W7WEF7</accession>
<name>A0A0W7WEF7_9RHOB</name>
<comment type="caution">
    <text evidence="2">The sequence shown here is derived from an EMBL/GenBank/DDBJ whole genome shotgun (WGS) entry which is preliminary data.</text>
</comment>
<feature type="signal peptide" evidence="1">
    <location>
        <begin position="1"/>
        <end position="24"/>
    </location>
</feature>
<dbReference type="STRING" id="1685382.AVJ23_19705"/>
<proteinExistence type="predicted"/>
<dbReference type="AlphaFoldDB" id="A0A0W7WEF7"/>
<dbReference type="RefSeq" id="WP_058863950.1">
    <property type="nucleotide sequence ID" value="NZ_LPXO01000018.1"/>
</dbReference>
<dbReference type="EMBL" id="LPXO01000018">
    <property type="protein sequence ID" value="KUF09024.1"/>
    <property type="molecule type" value="Genomic_DNA"/>
</dbReference>
<gene>
    <name evidence="2" type="ORF">AVJ23_19705</name>
</gene>
<protein>
    <recommendedName>
        <fullName evidence="4">Ig-like domain-containing protein</fullName>
    </recommendedName>
</protein>
<keyword evidence="3" id="KW-1185">Reference proteome</keyword>
<dbReference type="OrthoDB" id="7849141at2"/>
<sequence>MPRLALSHVLIGAAAALAAPPAAATIMTYECHVRHTDAREVIQPLIFIAHDDDDDRVVVSDAAILGFNAGQPVEGRLVVENDARVTVAWEVDMRIGSRTVTMRYRATVVKGSHAFNVVAQPKGYSNIFSRGGRCVVKKLSE</sequence>
<evidence type="ECO:0008006" key="4">
    <source>
        <dbReference type="Google" id="ProtNLM"/>
    </source>
</evidence>
<feature type="chain" id="PRO_5006936212" description="Ig-like domain-containing protein" evidence="1">
    <location>
        <begin position="25"/>
        <end position="141"/>
    </location>
</feature>
<dbReference type="Proteomes" id="UP000054396">
    <property type="component" value="Unassembled WGS sequence"/>
</dbReference>
<evidence type="ECO:0000313" key="3">
    <source>
        <dbReference type="Proteomes" id="UP000054396"/>
    </source>
</evidence>
<organism evidence="2 3">
    <name type="scientific">Pseudoponticoccus marisrubri</name>
    <dbReference type="NCBI Taxonomy" id="1685382"/>
    <lineage>
        <taxon>Bacteria</taxon>
        <taxon>Pseudomonadati</taxon>
        <taxon>Pseudomonadota</taxon>
        <taxon>Alphaproteobacteria</taxon>
        <taxon>Rhodobacterales</taxon>
        <taxon>Roseobacteraceae</taxon>
        <taxon>Pseudoponticoccus</taxon>
    </lineage>
</organism>
<evidence type="ECO:0000256" key="1">
    <source>
        <dbReference type="SAM" id="SignalP"/>
    </source>
</evidence>
<keyword evidence="1" id="KW-0732">Signal</keyword>
<evidence type="ECO:0000313" key="2">
    <source>
        <dbReference type="EMBL" id="KUF09024.1"/>
    </source>
</evidence>
<reference evidence="2 3" key="1">
    <citation type="submission" date="2015-12" db="EMBL/GenBank/DDBJ databases">
        <authorList>
            <person name="Shamseldin A."/>
            <person name="Moawad H."/>
            <person name="Abd El-Rahim W.M."/>
            <person name="Sadowsky M.J."/>
        </authorList>
    </citation>
    <scope>NUCLEOTIDE SEQUENCE [LARGE SCALE GENOMIC DNA]</scope>
    <source>
        <strain evidence="2 3">SJ5A-1</strain>
    </source>
</reference>